<dbReference type="PROSITE" id="PS51000">
    <property type="entry name" value="HTH_DEOR_2"/>
    <property type="match status" value="1"/>
</dbReference>
<dbReference type="PROSITE" id="PS00894">
    <property type="entry name" value="HTH_DEOR_1"/>
    <property type="match status" value="1"/>
</dbReference>
<dbReference type="Proteomes" id="UP000657006">
    <property type="component" value="Unassembled WGS sequence"/>
</dbReference>
<evidence type="ECO:0000256" key="2">
    <source>
        <dbReference type="ARBA" id="ARBA00023125"/>
    </source>
</evidence>
<keyword evidence="1" id="KW-0805">Transcription regulation</keyword>
<protein>
    <submittedName>
        <fullName evidence="5">DeoR/GlpR transcriptional regulator</fullName>
    </submittedName>
</protein>
<dbReference type="SUPFAM" id="SSF100950">
    <property type="entry name" value="NagB/RpiA/CoA transferase-like"/>
    <property type="match status" value="1"/>
</dbReference>
<feature type="domain" description="HTH deoR-type" evidence="4">
    <location>
        <begin position="3"/>
        <end position="58"/>
    </location>
</feature>
<keyword evidence="3" id="KW-0804">Transcription</keyword>
<dbReference type="InterPro" id="IPR001034">
    <property type="entry name" value="DeoR_HTH"/>
</dbReference>
<dbReference type="EMBL" id="JACRSQ010000003">
    <property type="protein sequence ID" value="MBC8542640.1"/>
    <property type="molecule type" value="Genomic_DNA"/>
</dbReference>
<accession>A0A926DST6</accession>
<dbReference type="PANTHER" id="PTHR30363">
    <property type="entry name" value="HTH-TYPE TRANSCRIPTIONAL REGULATOR SRLR-RELATED"/>
    <property type="match status" value="1"/>
</dbReference>
<dbReference type="InterPro" id="IPR014036">
    <property type="entry name" value="DeoR-like_C"/>
</dbReference>
<dbReference type="InterPro" id="IPR037171">
    <property type="entry name" value="NagB/RpiA_transferase-like"/>
</dbReference>
<dbReference type="PANTHER" id="PTHR30363:SF44">
    <property type="entry name" value="AGA OPERON TRANSCRIPTIONAL REPRESSOR-RELATED"/>
    <property type="match status" value="1"/>
</dbReference>
<evidence type="ECO:0000313" key="6">
    <source>
        <dbReference type="Proteomes" id="UP000657006"/>
    </source>
</evidence>
<evidence type="ECO:0000259" key="4">
    <source>
        <dbReference type="PROSITE" id="PS51000"/>
    </source>
</evidence>
<dbReference type="AlphaFoldDB" id="A0A926DST6"/>
<dbReference type="InterPro" id="IPR036390">
    <property type="entry name" value="WH_DNA-bd_sf"/>
</dbReference>
<dbReference type="Pfam" id="PF08220">
    <property type="entry name" value="HTH_DeoR"/>
    <property type="match status" value="1"/>
</dbReference>
<dbReference type="SMART" id="SM01134">
    <property type="entry name" value="DeoRC"/>
    <property type="match status" value="1"/>
</dbReference>
<evidence type="ECO:0000256" key="3">
    <source>
        <dbReference type="ARBA" id="ARBA00023163"/>
    </source>
</evidence>
<dbReference type="GO" id="GO:0003700">
    <property type="term" value="F:DNA-binding transcription factor activity"/>
    <property type="evidence" value="ECO:0007669"/>
    <property type="project" value="InterPro"/>
</dbReference>
<comment type="caution">
    <text evidence="5">The sequence shown here is derived from an EMBL/GenBank/DDBJ whole genome shotgun (WGS) entry which is preliminary data.</text>
</comment>
<gene>
    <name evidence="5" type="ORF">H8730_03635</name>
</gene>
<dbReference type="PRINTS" id="PR00037">
    <property type="entry name" value="HTHLACR"/>
</dbReference>
<proteinExistence type="predicted"/>
<dbReference type="RefSeq" id="WP_177717315.1">
    <property type="nucleotide sequence ID" value="NZ_JACRSQ010000003.1"/>
</dbReference>
<sequence>MLAIDRRGEILDRIQQEGSVKVPELSVEFKVTEETIRRDLEKLEAEGHITRTYGGAVLNKGTSADLSINIREGRNPEGKNRIAKKVAELIENGDTIMLDSSTTALFVARHLKEKSRVTLITNSIRIPVEIAGNGGDIEVIVAGGTLRPTSLSLVGKRTSDMLDHYFVNKAIISCKGMDPALGTFEPHEGEAEIKKKMRDNAELLILAADYTKFNRKSFTKTMEARQIDILVTDRQLPPESEEQLKRQNVRVIYA</sequence>
<dbReference type="GO" id="GO:0003677">
    <property type="term" value="F:DNA binding"/>
    <property type="evidence" value="ECO:0007669"/>
    <property type="project" value="UniProtKB-KW"/>
</dbReference>
<dbReference type="SMART" id="SM00420">
    <property type="entry name" value="HTH_DEOR"/>
    <property type="match status" value="1"/>
</dbReference>
<dbReference type="InterPro" id="IPR018356">
    <property type="entry name" value="Tscrpt_reg_HTH_DeoR_CS"/>
</dbReference>
<dbReference type="InterPro" id="IPR036388">
    <property type="entry name" value="WH-like_DNA-bd_sf"/>
</dbReference>
<evidence type="ECO:0000256" key="1">
    <source>
        <dbReference type="ARBA" id="ARBA00023015"/>
    </source>
</evidence>
<keyword evidence="6" id="KW-1185">Reference proteome</keyword>
<evidence type="ECO:0000313" key="5">
    <source>
        <dbReference type="EMBL" id="MBC8542640.1"/>
    </source>
</evidence>
<dbReference type="Pfam" id="PF00455">
    <property type="entry name" value="DeoRC"/>
    <property type="match status" value="1"/>
</dbReference>
<dbReference type="SUPFAM" id="SSF46785">
    <property type="entry name" value="Winged helix' DNA-binding domain"/>
    <property type="match status" value="1"/>
</dbReference>
<dbReference type="Gene3D" id="1.10.10.10">
    <property type="entry name" value="Winged helix-like DNA-binding domain superfamily/Winged helix DNA-binding domain"/>
    <property type="match status" value="1"/>
</dbReference>
<dbReference type="InterPro" id="IPR050313">
    <property type="entry name" value="Carb_Metab_HTH_regulators"/>
</dbReference>
<reference evidence="5" key="1">
    <citation type="submission" date="2020-08" db="EMBL/GenBank/DDBJ databases">
        <title>Genome public.</title>
        <authorList>
            <person name="Liu C."/>
            <person name="Sun Q."/>
        </authorList>
    </citation>
    <scope>NUCLEOTIDE SEQUENCE</scope>
    <source>
        <strain evidence="5">NSJ-32</strain>
    </source>
</reference>
<name>A0A926DST6_9FIRM</name>
<dbReference type="Gene3D" id="3.40.50.1360">
    <property type="match status" value="1"/>
</dbReference>
<keyword evidence="2" id="KW-0238">DNA-binding</keyword>
<organism evidence="5 6">
    <name type="scientific">Bianquea renquensis</name>
    <dbReference type="NCBI Taxonomy" id="2763661"/>
    <lineage>
        <taxon>Bacteria</taxon>
        <taxon>Bacillati</taxon>
        <taxon>Bacillota</taxon>
        <taxon>Clostridia</taxon>
        <taxon>Eubacteriales</taxon>
        <taxon>Bianqueaceae</taxon>
        <taxon>Bianquea</taxon>
    </lineage>
</organism>